<dbReference type="GO" id="GO:0003677">
    <property type="term" value="F:DNA binding"/>
    <property type="evidence" value="ECO:0007669"/>
    <property type="project" value="UniProtKB-KW"/>
</dbReference>
<dbReference type="EMBL" id="MEUA01000014">
    <property type="protein sequence ID" value="OGC16086.1"/>
    <property type="molecule type" value="Genomic_DNA"/>
</dbReference>
<reference evidence="3 4" key="1">
    <citation type="journal article" date="2016" name="Nat. Commun.">
        <title>Thousands of microbial genomes shed light on interconnected biogeochemical processes in an aquifer system.</title>
        <authorList>
            <person name="Anantharaman K."/>
            <person name="Brown C.T."/>
            <person name="Hug L.A."/>
            <person name="Sharon I."/>
            <person name="Castelle C.J."/>
            <person name="Probst A.J."/>
            <person name="Thomas B.C."/>
            <person name="Singh A."/>
            <person name="Wilkins M.J."/>
            <person name="Karaoz U."/>
            <person name="Brodie E.L."/>
            <person name="Williams K.H."/>
            <person name="Hubbard S.S."/>
            <person name="Banfield J.F."/>
        </authorList>
    </citation>
    <scope>NUCLEOTIDE SEQUENCE [LARGE SCALE GENOMIC DNA]</scope>
</reference>
<dbReference type="Proteomes" id="UP000177905">
    <property type="component" value="Unassembled WGS sequence"/>
</dbReference>
<dbReference type="GO" id="GO:0005829">
    <property type="term" value="C:cytosol"/>
    <property type="evidence" value="ECO:0007669"/>
    <property type="project" value="TreeGrafter"/>
</dbReference>
<evidence type="ECO:0000256" key="1">
    <source>
        <dbReference type="ARBA" id="ARBA00023125"/>
    </source>
</evidence>
<dbReference type="PANTHER" id="PTHR46797">
    <property type="entry name" value="HTH-TYPE TRANSCRIPTIONAL REGULATOR"/>
    <property type="match status" value="1"/>
</dbReference>
<dbReference type="InterPro" id="IPR001387">
    <property type="entry name" value="Cro/C1-type_HTH"/>
</dbReference>
<comment type="caution">
    <text evidence="3">The sequence shown here is derived from an EMBL/GenBank/DDBJ whole genome shotgun (WGS) entry which is preliminary data.</text>
</comment>
<dbReference type="InterPro" id="IPR050807">
    <property type="entry name" value="TransReg_Diox_bact_type"/>
</dbReference>
<evidence type="ECO:0000259" key="2">
    <source>
        <dbReference type="PROSITE" id="PS50943"/>
    </source>
</evidence>
<accession>A0A1F4S6L6</accession>
<dbReference type="Gene3D" id="1.10.260.40">
    <property type="entry name" value="lambda repressor-like DNA-binding domains"/>
    <property type="match status" value="1"/>
</dbReference>
<dbReference type="CDD" id="cd00093">
    <property type="entry name" value="HTH_XRE"/>
    <property type="match status" value="1"/>
</dbReference>
<evidence type="ECO:0000313" key="4">
    <source>
        <dbReference type="Proteomes" id="UP000177905"/>
    </source>
</evidence>
<evidence type="ECO:0000313" key="3">
    <source>
        <dbReference type="EMBL" id="OGC16086.1"/>
    </source>
</evidence>
<dbReference type="PROSITE" id="PS50943">
    <property type="entry name" value="HTH_CROC1"/>
    <property type="match status" value="1"/>
</dbReference>
<gene>
    <name evidence="3" type="ORF">A2290_00140</name>
</gene>
<dbReference type="SMART" id="SM00530">
    <property type="entry name" value="HTH_XRE"/>
    <property type="match status" value="1"/>
</dbReference>
<dbReference type="GO" id="GO:0003700">
    <property type="term" value="F:DNA-binding transcription factor activity"/>
    <property type="evidence" value="ECO:0007669"/>
    <property type="project" value="TreeGrafter"/>
</dbReference>
<name>A0A1F4S6L6_UNCSA</name>
<dbReference type="Pfam" id="PF01381">
    <property type="entry name" value="HTH_3"/>
    <property type="match status" value="1"/>
</dbReference>
<dbReference type="AlphaFoldDB" id="A0A1F4S6L6"/>
<dbReference type="SUPFAM" id="SSF47413">
    <property type="entry name" value="lambda repressor-like DNA-binding domains"/>
    <property type="match status" value="1"/>
</dbReference>
<dbReference type="InterPro" id="IPR010982">
    <property type="entry name" value="Lambda_DNA-bd_dom_sf"/>
</dbReference>
<proteinExistence type="predicted"/>
<keyword evidence="1" id="KW-0238">DNA-binding</keyword>
<organism evidence="3 4">
    <name type="scientific">candidate division WOR-1 bacterium RIFOXYB2_FULL_36_35</name>
    <dbReference type="NCBI Taxonomy" id="1802578"/>
    <lineage>
        <taxon>Bacteria</taxon>
        <taxon>Bacillati</taxon>
        <taxon>Saganbacteria</taxon>
    </lineage>
</organism>
<dbReference type="PANTHER" id="PTHR46797:SF1">
    <property type="entry name" value="METHYLPHOSPHONATE SYNTHASE"/>
    <property type="match status" value="1"/>
</dbReference>
<protein>
    <recommendedName>
        <fullName evidence="2">HTH cro/C1-type domain-containing protein</fullName>
    </recommendedName>
</protein>
<sequence>MPKGMPLSSFLKFGKSVKKSRIAKGLSQKDLACSAQINQSDVSLIEEGRKNITFKTLFKICKALEIKNIEI</sequence>
<feature type="domain" description="HTH cro/C1-type" evidence="2">
    <location>
        <begin position="17"/>
        <end position="71"/>
    </location>
</feature>